<evidence type="ECO:0000313" key="3">
    <source>
        <dbReference type="EMBL" id="BAH02334.1"/>
    </source>
</evidence>
<dbReference type="Pfam" id="PF12645">
    <property type="entry name" value="HTH_16"/>
    <property type="match status" value="1"/>
</dbReference>
<dbReference type="AlphaFoldDB" id="Q9L8Y9"/>
<reference evidence="2" key="1">
    <citation type="journal article" date="2000" name="Microbiology">
        <title>Characterization of transposon Tn1549, conferring VanB-type resistance in Enterococcus spp.</title>
        <authorList>
            <person name="Garnier F."/>
            <person name="Taourit S."/>
            <person name="Glaser P."/>
            <person name="Courvalin P."/>
            <person name="Galimand M."/>
        </authorList>
    </citation>
    <scope>NUCLEOTIDE SEQUENCE</scope>
    <source>
        <strain evidence="2">BM4382</strain>
        <plasmid evidence="2">pIP834</plasmid>
    </source>
</reference>
<geneLocation type="plasmid" evidence="3">
    <name>pMG2200</name>
</geneLocation>
<dbReference type="PROSITE" id="PS51257">
    <property type="entry name" value="PROKAR_LIPOPROTEIN"/>
    <property type="match status" value="1"/>
</dbReference>
<sequence length="148" mass="16794">METYALRAVKALIFQGFSGMVSGVCGCFILSPPKCCSKCVEFTSRKAPFSLVPCFRIWYHRKNQSDGGIRMDGQEKLLDYETIKAAVAGERWATEKVLAHYADYINELSTVEIRQANGKKKKVIDEDIRQRISLKLLEALPSFPLEQR</sequence>
<feature type="domain" description="Helix-turn-helix conjugative transposon-like" evidence="1">
    <location>
        <begin position="80"/>
        <end position="143"/>
    </location>
</feature>
<name>Q9L8Y9_ENTFL</name>
<evidence type="ECO:0000259" key="1">
    <source>
        <dbReference type="Pfam" id="PF12645"/>
    </source>
</evidence>
<geneLocation type="plasmid" evidence="2">
    <name>pIP834</name>
</geneLocation>
<protein>
    <recommendedName>
        <fullName evidence="1">Helix-turn-helix conjugative transposon-like domain-containing protein</fullName>
    </recommendedName>
</protein>
<accession>Q9L8Y9</accession>
<dbReference type="EMBL" id="AB374546">
    <property type="protein sequence ID" value="BAH02334.1"/>
    <property type="molecule type" value="Genomic_DNA"/>
</dbReference>
<proteinExistence type="predicted"/>
<organism evidence="2">
    <name type="scientific">Enterococcus faecalis</name>
    <name type="common">Streptococcus faecalis</name>
    <dbReference type="NCBI Taxonomy" id="1351"/>
    <lineage>
        <taxon>Bacteria</taxon>
        <taxon>Bacillati</taxon>
        <taxon>Bacillota</taxon>
        <taxon>Bacilli</taxon>
        <taxon>Lactobacillales</taxon>
        <taxon>Enterococcaceae</taxon>
        <taxon>Enterococcus</taxon>
    </lineage>
</organism>
<dbReference type="InterPro" id="IPR024760">
    <property type="entry name" value="HTH_dom_conjug_TS-like"/>
</dbReference>
<dbReference type="EMBL" id="AF192329">
    <property type="protein sequence ID" value="AAF72354.1"/>
    <property type="molecule type" value="Genomic_DNA"/>
</dbReference>
<keyword evidence="2" id="KW-0614">Plasmid</keyword>
<evidence type="ECO:0000313" key="2">
    <source>
        <dbReference type="EMBL" id="AAF72354.1"/>
    </source>
</evidence>
<reference evidence="3" key="2">
    <citation type="journal article" date="2009" name="Antimicrob. Agents Chemother.">
        <title>Isolation of VanB-type Enterococcus faecalis strains from nosocomial infections: first report of the isolation and identification of the pheromone-responsive plasmids pMG2200, Encoding VanB-type vancomycin resistance and a Bac41-type bacteriocin, and pMG2201, encoding erythromycin resistance and cytolysin (Hly/Bac).</title>
        <authorList>
            <person name="Zheng B."/>
            <person name="Tomita H."/>
            <person name="Inoue T."/>
            <person name="Ike Y."/>
        </authorList>
    </citation>
    <scope>NUCLEOTIDE SEQUENCE</scope>
    <source>
        <plasmid evidence="3">pMG2200</plasmid>
    </source>
</reference>